<comment type="caution">
    <text evidence="1">The sequence shown here is derived from an EMBL/GenBank/DDBJ whole genome shotgun (WGS) entry which is preliminary data.</text>
</comment>
<dbReference type="EMBL" id="JAQQWI010000016">
    <property type="protein sequence ID" value="KAK8008394.1"/>
    <property type="molecule type" value="Genomic_DNA"/>
</dbReference>
<reference evidence="1 2" key="1">
    <citation type="submission" date="2023-01" db="EMBL/GenBank/DDBJ databases">
        <title>Analysis of 21 Apiospora genomes using comparative genomics revels a genus with tremendous synthesis potential of carbohydrate active enzymes and secondary metabolites.</title>
        <authorList>
            <person name="Sorensen T."/>
        </authorList>
    </citation>
    <scope>NUCLEOTIDE SEQUENCE [LARGE SCALE GENOMIC DNA]</scope>
    <source>
        <strain evidence="1 2">CBS 20057</strain>
    </source>
</reference>
<sequence length="269" mass="32146">MHFLDFPPEIMDEIFDEFVRSRDPRRMVRLRLVNTTFRYFIDYSVFRHRYLKHILRSANLPAYYMAIEHNSPENPFEPWVDYCYRYLECQAQRKRFDEDLHPCLLTRVHLAAQALCHFDGERPSDKGAVLHHLRPLLQLAATFNTRRLITRIGPCQSFEEHELVQRMWYSLEQALEKSLEDDLFVAAVFRGHKAYVKYRLEWLTHLHGPQVFKDSYVFGHPLRVAVRKGDLGMLLLLYSYMDQQTTPPQHLAKTILPDACVYKHREMFD</sequence>
<dbReference type="Proteomes" id="UP001396898">
    <property type="component" value="Unassembled WGS sequence"/>
</dbReference>
<evidence type="ECO:0000313" key="2">
    <source>
        <dbReference type="Proteomes" id="UP001396898"/>
    </source>
</evidence>
<proteinExistence type="predicted"/>
<name>A0ABR1RCU2_9PEZI</name>
<keyword evidence="2" id="KW-1185">Reference proteome</keyword>
<accession>A0ABR1RCU2</accession>
<gene>
    <name evidence="1" type="ORF">PG991_010945</name>
</gene>
<protein>
    <submittedName>
        <fullName evidence="1">Ankyrin</fullName>
    </submittedName>
</protein>
<evidence type="ECO:0000313" key="1">
    <source>
        <dbReference type="EMBL" id="KAK8008394.1"/>
    </source>
</evidence>
<organism evidence="1 2">
    <name type="scientific">Apiospora marii</name>
    <dbReference type="NCBI Taxonomy" id="335849"/>
    <lineage>
        <taxon>Eukaryota</taxon>
        <taxon>Fungi</taxon>
        <taxon>Dikarya</taxon>
        <taxon>Ascomycota</taxon>
        <taxon>Pezizomycotina</taxon>
        <taxon>Sordariomycetes</taxon>
        <taxon>Xylariomycetidae</taxon>
        <taxon>Amphisphaeriales</taxon>
        <taxon>Apiosporaceae</taxon>
        <taxon>Apiospora</taxon>
    </lineage>
</organism>